<dbReference type="PANTHER" id="PTHR42034">
    <property type="entry name" value="CHROMOSOME 7, WHOLE GENOME SHOTGUN SEQUENCE-RELATED"/>
    <property type="match status" value="1"/>
</dbReference>
<name>A0A067P1P5_PLEO1</name>
<evidence type="ECO:0000313" key="3">
    <source>
        <dbReference type="EMBL" id="KDQ34084.1"/>
    </source>
</evidence>
<dbReference type="PANTHER" id="PTHR42034:SF1">
    <property type="entry name" value="CONDENSATION DOMAIN-CONTAINING PROTEIN"/>
    <property type="match status" value="1"/>
</dbReference>
<evidence type="ECO:0008006" key="5">
    <source>
        <dbReference type="Google" id="ProtNLM"/>
    </source>
</evidence>
<gene>
    <name evidence="3" type="ORF">PLEOSDRAFT_1110835</name>
</gene>
<accession>A0A067P1P5</accession>
<organism evidence="3 4">
    <name type="scientific">Pleurotus ostreatus (strain PC15)</name>
    <name type="common">Oyster mushroom</name>
    <dbReference type="NCBI Taxonomy" id="1137138"/>
    <lineage>
        <taxon>Eukaryota</taxon>
        <taxon>Fungi</taxon>
        <taxon>Dikarya</taxon>
        <taxon>Basidiomycota</taxon>
        <taxon>Agaricomycotina</taxon>
        <taxon>Agaricomycetes</taxon>
        <taxon>Agaricomycetidae</taxon>
        <taxon>Agaricales</taxon>
        <taxon>Pleurotineae</taxon>
        <taxon>Pleurotaceae</taxon>
        <taxon>Pleurotus</taxon>
    </lineage>
</organism>
<dbReference type="HOGENOM" id="CLU_532139_0_0_1"/>
<dbReference type="GO" id="GO:0043386">
    <property type="term" value="P:mycotoxin biosynthetic process"/>
    <property type="evidence" value="ECO:0007669"/>
    <property type="project" value="InterPro"/>
</dbReference>
<reference evidence="4" key="1">
    <citation type="journal article" date="2014" name="Proc. Natl. Acad. Sci. U.S.A.">
        <title>Extensive sampling of basidiomycete genomes demonstrates inadequacy of the white-rot/brown-rot paradigm for wood decay fungi.</title>
        <authorList>
            <person name="Riley R."/>
            <person name="Salamov A.A."/>
            <person name="Brown D.W."/>
            <person name="Nagy L.G."/>
            <person name="Floudas D."/>
            <person name="Held B.W."/>
            <person name="Levasseur A."/>
            <person name="Lombard V."/>
            <person name="Morin E."/>
            <person name="Otillar R."/>
            <person name="Lindquist E.A."/>
            <person name="Sun H."/>
            <person name="LaButti K.M."/>
            <person name="Schmutz J."/>
            <person name="Jabbour D."/>
            <person name="Luo H."/>
            <person name="Baker S.E."/>
            <person name="Pisabarro A.G."/>
            <person name="Walton J.D."/>
            <person name="Blanchette R.A."/>
            <person name="Henrissat B."/>
            <person name="Martin F."/>
            <person name="Cullen D."/>
            <person name="Hibbett D.S."/>
            <person name="Grigoriev I.V."/>
        </authorList>
    </citation>
    <scope>NUCLEOTIDE SEQUENCE [LARGE SCALE GENOMIC DNA]</scope>
    <source>
        <strain evidence="4">PC15</strain>
    </source>
</reference>
<dbReference type="GO" id="GO:0016407">
    <property type="term" value="F:acetyltransferase activity"/>
    <property type="evidence" value="ECO:0007669"/>
    <property type="project" value="InterPro"/>
</dbReference>
<dbReference type="VEuPathDB" id="FungiDB:PLEOSDRAFT_1110835"/>
<dbReference type="OrthoDB" id="2548233at2759"/>
<dbReference type="InterPro" id="IPR009992">
    <property type="entry name" value="Tri3/Sat12/Sat16/Mac1"/>
</dbReference>
<dbReference type="Gene3D" id="3.30.559.30">
    <property type="entry name" value="Nonribosomal peptide synthetase, condensation domain"/>
    <property type="match status" value="1"/>
</dbReference>
<comment type="similarity">
    <text evidence="1">Belongs to the trichothecene O-acetyltransferase family.</text>
</comment>
<proteinExistence type="inferred from homology"/>
<keyword evidence="2" id="KW-0808">Transferase</keyword>
<dbReference type="Pfam" id="PF07428">
    <property type="entry name" value="Tri3"/>
    <property type="match status" value="1"/>
</dbReference>
<evidence type="ECO:0000256" key="1">
    <source>
        <dbReference type="ARBA" id="ARBA00006439"/>
    </source>
</evidence>
<dbReference type="Proteomes" id="UP000027073">
    <property type="component" value="Unassembled WGS sequence"/>
</dbReference>
<dbReference type="AlphaFoldDB" id="A0A067P1P5"/>
<evidence type="ECO:0000256" key="2">
    <source>
        <dbReference type="ARBA" id="ARBA00022679"/>
    </source>
</evidence>
<dbReference type="InParanoid" id="A0A067P1P5"/>
<sequence length="532" mass="58030">MAEQVLAKFDSNRFLWKELPSEGIVSRILGGGEFVQDVYNRHMKGEQTLFIGAHVNVSATISRSQLTNSARATWLWLRYHVPAIATSIVPDDEGTSCLVYKPANEAEVNEWANRTFIVSQHPQADVEPLRLKLGEEKIPSKDGLQTWAHLVLTPGSDGEPVSKFGFLVRTHHAPFDGVGLKIMLNRYLIQLAKHLGSSDVPQSPLLQWGSEASNLAPAVYNILLPSVPRAIPPDSSEEPSFAHPYYGTMGAVLQSIGEAMKIPYGFKPRPSDSGWPSPGREVLFFSASESAQLLASLKPSGKADVSKAYTLTHLAHAALAMTVMADNPPTADAAGLVLGNLHLRNCREFLIEPYSSRDGYSGYALGVSHLSVPVSVFITADGKPAPLDKKTLVKAMNAVRDSYGQQKALPDPINYMGQASLIFMQNIIAGAKANMLPPNNCYAFSSDGISEKQLDSSFTDSLGKAVLELSDVFISVNHIEPAPFFRISSWKGIIELGADYNKNLISAAEVKIHMENWKRLMLLATKLEGGDY</sequence>
<dbReference type="Gene3D" id="3.30.559.10">
    <property type="entry name" value="Chloramphenicol acetyltransferase-like domain"/>
    <property type="match status" value="1"/>
</dbReference>
<dbReference type="EMBL" id="KL198004">
    <property type="protein sequence ID" value="KDQ34084.1"/>
    <property type="molecule type" value="Genomic_DNA"/>
</dbReference>
<protein>
    <recommendedName>
        <fullName evidence="5">Condensation domain-containing protein</fullName>
    </recommendedName>
</protein>
<dbReference type="InterPro" id="IPR023213">
    <property type="entry name" value="CAT-like_dom_sf"/>
</dbReference>
<evidence type="ECO:0000313" key="4">
    <source>
        <dbReference type="Proteomes" id="UP000027073"/>
    </source>
</evidence>